<dbReference type="RefSeq" id="XP_028464229.1">
    <property type="nucleotide sequence ID" value="XM_028610014.1"/>
</dbReference>
<name>A0A3N2PPJ7_SODAK</name>
<dbReference type="InterPro" id="IPR053208">
    <property type="entry name" value="GMC_Oxidoreductase_CD"/>
</dbReference>
<dbReference type="CDD" id="cd09630">
    <property type="entry name" value="CDH_like_cytochrome"/>
    <property type="match status" value="1"/>
</dbReference>
<evidence type="ECO:0000256" key="4">
    <source>
        <dbReference type="SAM" id="MobiDB-lite"/>
    </source>
</evidence>
<feature type="domain" description="CBM1" evidence="6">
    <location>
        <begin position="808"/>
        <end position="844"/>
    </location>
</feature>
<dbReference type="PANTHER" id="PTHR47190">
    <property type="entry name" value="DEHYDROGENASE, PUTATIVE-RELATED"/>
    <property type="match status" value="1"/>
</dbReference>
<evidence type="ECO:0000256" key="1">
    <source>
        <dbReference type="ARBA" id="ARBA00010790"/>
    </source>
</evidence>
<dbReference type="PROSITE" id="PS00623">
    <property type="entry name" value="GMC_OXRED_1"/>
    <property type="match status" value="1"/>
</dbReference>
<dbReference type="InterPro" id="IPR000254">
    <property type="entry name" value="CBD"/>
</dbReference>
<accession>A0A3N2PPJ7</accession>
<evidence type="ECO:0000313" key="7">
    <source>
        <dbReference type="EMBL" id="ROT36423.1"/>
    </source>
</evidence>
<feature type="chain" id="PRO_5018056398" evidence="5">
    <location>
        <begin position="25"/>
        <end position="845"/>
    </location>
</feature>
<dbReference type="GO" id="GO:0050660">
    <property type="term" value="F:flavin adenine dinucleotide binding"/>
    <property type="evidence" value="ECO:0007669"/>
    <property type="project" value="InterPro"/>
</dbReference>
<dbReference type="InterPro" id="IPR036188">
    <property type="entry name" value="FAD/NAD-bd_sf"/>
</dbReference>
<dbReference type="STRING" id="1314773.A0A3N2PPJ7"/>
<dbReference type="Gene3D" id="3.30.410.10">
    <property type="entry name" value="Cholesterol Oxidase, domain 2"/>
    <property type="match status" value="1"/>
</dbReference>
<dbReference type="PROSITE" id="PS00562">
    <property type="entry name" value="CBM1_1"/>
    <property type="match status" value="1"/>
</dbReference>
<dbReference type="Pfam" id="PF00732">
    <property type="entry name" value="GMC_oxred_N"/>
    <property type="match status" value="1"/>
</dbReference>
<gene>
    <name evidence="7" type="ORF">SODALDRAFT_325762</name>
</gene>
<dbReference type="Gene3D" id="3.50.50.60">
    <property type="entry name" value="FAD/NAD(P)-binding domain"/>
    <property type="match status" value="1"/>
</dbReference>
<evidence type="ECO:0000256" key="2">
    <source>
        <dbReference type="ARBA" id="ARBA00022729"/>
    </source>
</evidence>
<dbReference type="Proteomes" id="UP000272025">
    <property type="component" value="Unassembled WGS sequence"/>
</dbReference>
<dbReference type="SUPFAM" id="SSF57180">
    <property type="entry name" value="Cellulose-binding domain"/>
    <property type="match status" value="1"/>
</dbReference>
<evidence type="ECO:0000256" key="3">
    <source>
        <dbReference type="RuleBase" id="RU003968"/>
    </source>
</evidence>
<reference evidence="7 8" key="1">
    <citation type="journal article" date="2018" name="Mol. Ecol.">
        <title>The obligate alkalophilic soda-lake fungus Sodiomyces alkalinus has shifted to a protein diet.</title>
        <authorList>
            <person name="Grum-Grzhimaylo A.A."/>
            <person name="Falkoski D.L."/>
            <person name="van den Heuvel J."/>
            <person name="Valero-Jimenez C.A."/>
            <person name="Min B."/>
            <person name="Choi I.G."/>
            <person name="Lipzen A."/>
            <person name="Daum C.G."/>
            <person name="Aanen D.K."/>
            <person name="Tsang A."/>
            <person name="Henrissat B."/>
            <person name="Bilanenko E.N."/>
            <person name="de Vries R.P."/>
            <person name="van Kan J.A.L."/>
            <person name="Grigoriev I.V."/>
            <person name="Debets A.J.M."/>
        </authorList>
    </citation>
    <scope>NUCLEOTIDE SEQUENCE [LARGE SCALE GENOMIC DNA]</scope>
    <source>
        <strain evidence="7 8">F11</strain>
    </source>
</reference>
<dbReference type="InterPro" id="IPR035971">
    <property type="entry name" value="CBD_sf"/>
</dbReference>
<evidence type="ECO:0000256" key="5">
    <source>
        <dbReference type="SAM" id="SignalP"/>
    </source>
</evidence>
<dbReference type="InterPro" id="IPR015920">
    <property type="entry name" value="Cellobiose_DH-like_cyt"/>
</dbReference>
<dbReference type="Pfam" id="PF13450">
    <property type="entry name" value="NAD_binding_8"/>
    <property type="match status" value="1"/>
</dbReference>
<evidence type="ECO:0000313" key="8">
    <source>
        <dbReference type="Proteomes" id="UP000272025"/>
    </source>
</evidence>
<dbReference type="SUPFAM" id="SSF54373">
    <property type="entry name" value="FAD-linked reductases, C-terminal domain"/>
    <property type="match status" value="1"/>
</dbReference>
<dbReference type="PROSITE" id="PS51164">
    <property type="entry name" value="CBM1_2"/>
    <property type="match status" value="1"/>
</dbReference>
<dbReference type="Pfam" id="PF16010">
    <property type="entry name" value="CDH-cyt"/>
    <property type="match status" value="1"/>
</dbReference>
<protein>
    <submittedName>
        <fullName evidence="7">Cellobiose dehydrogenase</fullName>
    </submittedName>
</protein>
<feature type="signal peptide" evidence="5">
    <location>
        <begin position="1"/>
        <end position="24"/>
    </location>
</feature>
<keyword evidence="3" id="KW-0285">Flavoprotein</keyword>
<dbReference type="EMBL" id="ML119059">
    <property type="protein sequence ID" value="ROT36423.1"/>
    <property type="molecule type" value="Genomic_DNA"/>
</dbReference>
<dbReference type="Gene3D" id="2.60.40.1210">
    <property type="entry name" value="Cellobiose dehydrogenase, cytochrome domain"/>
    <property type="match status" value="1"/>
</dbReference>
<dbReference type="InterPro" id="IPR007867">
    <property type="entry name" value="GMC_OxRtase_C"/>
</dbReference>
<keyword evidence="3" id="KW-0274">FAD</keyword>
<dbReference type="GO" id="GO:0016614">
    <property type="term" value="F:oxidoreductase activity, acting on CH-OH group of donors"/>
    <property type="evidence" value="ECO:0007669"/>
    <property type="project" value="InterPro"/>
</dbReference>
<dbReference type="AlphaFoldDB" id="A0A3N2PPJ7"/>
<keyword evidence="8" id="KW-1185">Reference proteome</keyword>
<dbReference type="Pfam" id="PF05199">
    <property type="entry name" value="GMC_oxred_C"/>
    <property type="match status" value="1"/>
</dbReference>
<keyword evidence="2 5" id="KW-0732">Signal</keyword>
<evidence type="ECO:0000259" key="6">
    <source>
        <dbReference type="PROSITE" id="PS51164"/>
    </source>
</evidence>
<proteinExistence type="inferred from homology"/>
<dbReference type="GO" id="GO:0005576">
    <property type="term" value="C:extracellular region"/>
    <property type="evidence" value="ECO:0007669"/>
    <property type="project" value="InterPro"/>
</dbReference>
<dbReference type="FunFam" id="2.60.40.1210:FF:000004">
    <property type="entry name" value="Cellobiose dehydrogenase"/>
    <property type="match status" value="1"/>
</dbReference>
<comment type="similarity">
    <text evidence="1 3">Belongs to the GMC oxidoreductase family.</text>
</comment>
<organism evidence="7 8">
    <name type="scientific">Sodiomyces alkalinus (strain CBS 110278 / VKM F-3762 / F11)</name>
    <name type="common">Alkaliphilic filamentous fungus</name>
    <dbReference type="NCBI Taxonomy" id="1314773"/>
    <lineage>
        <taxon>Eukaryota</taxon>
        <taxon>Fungi</taxon>
        <taxon>Dikarya</taxon>
        <taxon>Ascomycota</taxon>
        <taxon>Pezizomycotina</taxon>
        <taxon>Sordariomycetes</taxon>
        <taxon>Hypocreomycetidae</taxon>
        <taxon>Glomerellales</taxon>
        <taxon>Plectosphaerellaceae</taxon>
        <taxon>Sodiomyces</taxon>
    </lineage>
</organism>
<dbReference type="PANTHER" id="PTHR47190:SF2">
    <property type="entry name" value="CELLOBIOSE DEHYDROGENASE (AFU_ORTHOLOGUE AFUA_2G17620)"/>
    <property type="match status" value="1"/>
</dbReference>
<dbReference type="GeneID" id="39578492"/>
<dbReference type="GO" id="GO:0005975">
    <property type="term" value="P:carbohydrate metabolic process"/>
    <property type="evidence" value="ECO:0007669"/>
    <property type="project" value="InterPro"/>
</dbReference>
<feature type="region of interest" description="Disordered" evidence="4">
    <location>
        <begin position="228"/>
        <end position="258"/>
    </location>
</feature>
<dbReference type="Pfam" id="PF00734">
    <property type="entry name" value="CBM_1"/>
    <property type="match status" value="1"/>
</dbReference>
<dbReference type="GO" id="GO:0030248">
    <property type="term" value="F:cellulose binding"/>
    <property type="evidence" value="ECO:0007669"/>
    <property type="project" value="InterPro"/>
</dbReference>
<dbReference type="SMART" id="SM00236">
    <property type="entry name" value="fCBD"/>
    <property type="match status" value="1"/>
</dbReference>
<dbReference type="SUPFAM" id="SSF49344">
    <property type="entry name" value="CBD9-like"/>
    <property type="match status" value="1"/>
</dbReference>
<dbReference type="SUPFAM" id="SSF51905">
    <property type="entry name" value="FAD/NAD(P)-binding domain"/>
    <property type="match status" value="1"/>
</dbReference>
<sequence>MRSFSAAAAATLLSAFSLFQGATAQSGVPVLWTHPGSGITYSTWTTTSGMTFGLTLPPGSLSTDADEYIAYFSCATPEAAGEGYCGLSLGGTMQRNLLITAYPYEDEVLTQFWYAPSYDFPEIYAGDATVTQISSSVNSTHYEVEFRCQNCWAWDHNGETGRVSTTAGFLVMGWAHSFSSPGNAQCPAQITVEQHDRQSIFGAGLDPSIEAPAYDEYVELATITATGDCGAVTPPPSSTDPGEPGPTSSLAPPETGVPVPDEEYDYVIVGGGAGGLPLADKLSEAGHKVLLIEKGPASSGRWGGTRGPWWLQDTNLTRFDVPGLCNQIWHDSAGIACRDTDQMSGCLLGGGTAINAALWWRPYSQDWDYNFPAGWRASDMAAAEQRAFSRIPGTTTPSMDGEIYLPRGMDVIREGLRSGGWNEVDFLSTPNQKNHTFGYTPYMFSNGERGGPMATYLVSATARPNFTLWLNTAVRRVVRQGGHVTGIEVEPYLEGGYQGTVRLKPVTGSVILSAGTFGSAKILMRSGIGPEDQLNVVSNSTVDGSSMISRDQWIRLPVGYNLEDHVNTNTVLRHPDAQFYDFYDAYDGEDAYLPDIQQYLSSRTGILAQSAPNIGPLFFDEITGADGIVRQLQWTARIEGSEGEPDGQSITISQYLGRGATSRGRMTITPNLNTIVSDVPYLKDQEDIEAVIKGIENLQAALAGVPGLEWLRPAPNVSARQYVNNMVVSYANRRANHWIGTAKLGTNDGRKEDGDAVVDLDTRVYGTDNLYVVDASIFPGHVTPNPSSYIVVAAEHAAQRILARPTLVPAGEWEQCGGREYTGVFQCAQGLRCVELNPYYFQCIR</sequence>
<dbReference type="OrthoDB" id="413885at2759"/>
<dbReference type="InterPro" id="IPR000172">
    <property type="entry name" value="GMC_OxRdtase_N"/>
</dbReference>